<evidence type="ECO:0000313" key="2">
    <source>
        <dbReference type="Proteomes" id="UP000231152"/>
    </source>
</evidence>
<evidence type="ECO:0000313" key="1">
    <source>
        <dbReference type="EMBL" id="PJE75838.1"/>
    </source>
</evidence>
<dbReference type="EMBL" id="PFET01000009">
    <property type="protein sequence ID" value="PJE75838.1"/>
    <property type="molecule type" value="Genomic_DNA"/>
</dbReference>
<dbReference type="Proteomes" id="UP000231152">
    <property type="component" value="Unassembled WGS sequence"/>
</dbReference>
<sequence>MVETLGLPKGTTLDAIKQQKNEQANTLPYEAARSAGLDEAASWDEILVVKLNAHIESEEHT</sequence>
<name>A0A2M8LEG3_9BACT</name>
<dbReference type="AlphaFoldDB" id="A0A2M8LEG3"/>
<reference evidence="1 2" key="1">
    <citation type="submission" date="2017-09" db="EMBL/GenBank/DDBJ databases">
        <title>Depth-based differentiation of microbial function through sediment-hosted aquifers and enrichment of novel symbionts in the deep terrestrial subsurface.</title>
        <authorList>
            <person name="Probst A.J."/>
            <person name="Ladd B."/>
            <person name="Jarett J.K."/>
            <person name="Geller-Mcgrath D.E."/>
            <person name="Sieber C.M."/>
            <person name="Emerson J.B."/>
            <person name="Anantharaman K."/>
            <person name="Thomas B.C."/>
            <person name="Malmstrom R."/>
            <person name="Stieglmeier M."/>
            <person name="Klingl A."/>
            <person name="Woyke T."/>
            <person name="Ryan C.M."/>
            <person name="Banfield J.F."/>
        </authorList>
    </citation>
    <scope>NUCLEOTIDE SEQUENCE [LARGE SCALE GENOMIC DNA]</scope>
    <source>
        <strain evidence="1">CG10_big_fil_rev_8_21_14_0_10_48_11</strain>
    </source>
</reference>
<protein>
    <submittedName>
        <fullName evidence="1">Uncharacterized protein</fullName>
    </submittedName>
</protein>
<proteinExistence type="predicted"/>
<gene>
    <name evidence="1" type="ORF">COV04_02745</name>
</gene>
<accession>A0A2M8LEG3</accession>
<comment type="caution">
    <text evidence="1">The sequence shown here is derived from an EMBL/GenBank/DDBJ whole genome shotgun (WGS) entry which is preliminary data.</text>
</comment>
<organism evidence="1 2">
    <name type="scientific">Candidatus Uhrbacteria bacterium CG10_big_fil_rev_8_21_14_0_10_48_11</name>
    <dbReference type="NCBI Taxonomy" id="1975037"/>
    <lineage>
        <taxon>Bacteria</taxon>
        <taxon>Candidatus Uhriibacteriota</taxon>
    </lineage>
</organism>